<sequence>MSDVSELVNDSQVYRTLLESTKAIPWKIDWVSKKFVYIGPQIEALLGWSPESWVGVEDWAMRMHPEDREYVVNFCVTQSQAGVDHEADYRALTKDNGYVWIRDVVHVVRNGGGEVEALIGFMFDISERKKTEDQLLSLQKELEVLSFKDGLTSIANRRRFDSSFELEWERARREGQPLSLMLFDVDFFKQYNDLYGHIQGDKCLIAIAQTLSLALDGPRDLVARYGGEEFAVLLPEADAEVARKVADRCQRLIKKKSIVHALSPHDHRVTVSIGVGSVVPGALEKSTDFIKAVDLQLYAAKHNGRHRIEYVQLDGVACTSAVKSGEAQTTTSHS</sequence>
<dbReference type="EC" id="2.7.7.65" evidence="1"/>
<dbReference type="GO" id="GO:1902201">
    <property type="term" value="P:negative regulation of bacterial-type flagellum-dependent cell motility"/>
    <property type="evidence" value="ECO:0007669"/>
    <property type="project" value="TreeGrafter"/>
</dbReference>
<dbReference type="CDD" id="cd01949">
    <property type="entry name" value="GGDEF"/>
    <property type="match status" value="1"/>
</dbReference>
<dbReference type="Gene3D" id="3.30.450.20">
    <property type="entry name" value="PAS domain"/>
    <property type="match status" value="1"/>
</dbReference>
<dbReference type="SUPFAM" id="SSF55073">
    <property type="entry name" value="Nucleotide cyclase"/>
    <property type="match status" value="1"/>
</dbReference>
<dbReference type="InterPro" id="IPR000700">
    <property type="entry name" value="PAS-assoc_C"/>
</dbReference>
<dbReference type="NCBIfam" id="TIGR00229">
    <property type="entry name" value="sensory_box"/>
    <property type="match status" value="1"/>
</dbReference>
<comment type="catalytic activity">
    <reaction evidence="2">
        <text>2 GTP = 3',3'-c-di-GMP + 2 diphosphate</text>
        <dbReference type="Rhea" id="RHEA:24898"/>
        <dbReference type="ChEBI" id="CHEBI:33019"/>
        <dbReference type="ChEBI" id="CHEBI:37565"/>
        <dbReference type="ChEBI" id="CHEBI:58805"/>
        <dbReference type="EC" id="2.7.7.65"/>
    </reaction>
</comment>
<evidence type="ECO:0000259" key="4">
    <source>
        <dbReference type="PROSITE" id="PS50113"/>
    </source>
</evidence>
<dbReference type="PROSITE" id="PS50113">
    <property type="entry name" value="PAC"/>
    <property type="match status" value="1"/>
</dbReference>
<dbReference type="InterPro" id="IPR050469">
    <property type="entry name" value="Diguanylate_Cyclase"/>
</dbReference>
<comment type="caution">
    <text evidence="6">The sequence shown here is derived from an EMBL/GenBank/DDBJ whole genome shotgun (WGS) entry which is preliminary data.</text>
</comment>
<gene>
    <name evidence="6" type="ORF">HF327_015185</name>
</gene>
<dbReference type="PROSITE" id="PS50112">
    <property type="entry name" value="PAS"/>
    <property type="match status" value="1"/>
</dbReference>
<dbReference type="InterPro" id="IPR001610">
    <property type="entry name" value="PAC"/>
</dbReference>
<dbReference type="InterPro" id="IPR029787">
    <property type="entry name" value="Nucleotide_cyclase"/>
</dbReference>
<dbReference type="InterPro" id="IPR000160">
    <property type="entry name" value="GGDEF_dom"/>
</dbReference>
<dbReference type="CDD" id="cd00130">
    <property type="entry name" value="PAS"/>
    <property type="match status" value="1"/>
</dbReference>
<dbReference type="InterPro" id="IPR043128">
    <property type="entry name" value="Rev_trsase/Diguanyl_cyclase"/>
</dbReference>
<protein>
    <recommendedName>
        <fullName evidence="1">diguanylate cyclase</fullName>
        <ecNumber evidence="1">2.7.7.65</ecNumber>
    </recommendedName>
</protein>
<dbReference type="Pfam" id="PF08447">
    <property type="entry name" value="PAS_3"/>
    <property type="match status" value="1"/>
</dbReference>
<evidence type="ECO:0000313" key="7">
    <source>
        <dbReference type="Proteomes" id="UP000530032"/>
    </source>
</evidence>
<proteinExistence type="predicted"/>
<dbReference type="Proteomes" id="UP000530032">
    <property type="component" value="Unassembled WGS sequence"/>
</dbReference>
<dbReference type="InterPro" id="IPR000014">
    <property type="entry name" value="PAS"/>
</dbReference>
<dbReference type="SUPFAM" id="SSF55785">
    <property type="entry name" value="PYP-like sensor domain (PAS domain)"/>
    <property type="match status" value="1"/>
</dbReference>
<feature type="domain" description="PAS" evidence="3">
    <location>
        <begin position="10"/>
        <end position="71"/>
    </location>
</feature>
<dbReference type="PANTHER" id="PTHR45138">
    <property type="entry name" value="REGULATORY COMPONENTS OF SENSORY TRANSDUCTION SYSTEM"/>
    <property type="match status" value="1"/>
</dbReference>
<dbReference type="RefSeq" id="WP_198460975.1">
    <property type="nucleotide sequence ID" value="NZ_JABBCQ020000013.1"/>
</dbReference>
<dbReference type="PROSITE" id="PS50887">
    <property type="entry name" value="GGDEF"/>
    <property type="match status" value="1"/>
</dbReference>
<dbReference type="GO" id="GO:0005886">
    <property type="term" value="C:plasma membrane"/>
    <property type="evidence" value="ECO:0007669"/>
    <property type="project" value="TreeGrafter"/>
</dbReference>
<dbReference type="PANTHER" id="PTHR45138:SF9">
    <property type="entry name" value="DIGUANYLATE CYCLASE DGCM-RELATED"/>
    <property type="match status" value="1"/>
</dbReference>
<keyword evidence="7" id="KW-1185">Reference proteome</keyword>
<reference evidence="6" key="1">
    <citation type="submission" date="2020-12" db="EMBL/GenBank/DDBJ databases">
        <title>Comamonas sp. nov., isolated from stream water.</title>
        <authorList>
            <person name="Park K.-H."/>
        </authorList>
    </citation>
    <scope>NUCLEOTIDE SEQUENCE</scope>
    <source>
        <strain evidence="6">EJ-4</strain>
    </source>
</reference>
<dbReference type="InterPro" id="IPR035965">
    <property type="entry name" value="PAS-like_dom_sf"/>
</dbReference>
<dbReference type="FunFam" id="3.30.70.270:FF:000001">
    <property type="entry name" value="Diguanylate cyclase domain protein"/>
    <property type="match status" value="1"/>
</dbReference>
<dbReference type="InterPro" id="IPR013655">
    <property type="entry name" value="PAS_fold_3"/>
</dbReference>
<dbReference type="NCBIfam" id="TIGR00254">
    <property type="entry name" value="GGDEF"/>
    <property type="match status" value="1"/>
</dbReference>
<evidence type="ECO:0000256" key="2">
    <source>
        <dbReference type="ARBA" id="ARBA00034247"/>
    </source>
</evidence>
<dbReference type="GO" id="GO:0043709">
    <property type="term" value="P:cell adhesion involved in single-species biofilm formation"/>
    <property type="evidence" value="ECO:0007669"/>
    <property type="project" value="TreeGrafter"/>
</dbReference>
<feature type="domain" description="GGDEF" evidence="5">
    <location>
        <begin position="176"/>
        <end position="313"/>
    </location>
</feature>
<organism evidence="6 7">
    <name type="scientific">Comamonas suwonensis</name>
    <dbReference type="NCBI Taxonomy" id="2606214"/>
    <lineage>
        <taxon>Bacteria</taxon>
        <taxon>Pseudomonadati</taxon>
        <taxon>Pseudomonadota</taxon>
        <taxon>Betaproteobacteria</taxon>
        <taxon>Burkholderiales</taxon>
        <taxon>Comamonadaceae</taxon>
        <taxon>Comamonas</taxon>
    </lineage>
</organism>
<dbReference type="SMART" id="SM00086">
    <property type="entry name" value="PAC"/>
    <property type="match status" value="1"/>
</dbReference>
<evidence type="ECO:0000259" key="5">
    <source>
        <dbReference type="PROSITE" id="PS50887"/>
    </source>
</evidence>
<accession>A0A843B9P4</accession>
<dbReference type="SMART" id="SM00267">
    <property type="entry name" value="GGDEF"/>
    <property type="match status" value="1"/>
</dbReference>
<dbReference type="AlphaFoldDB" id="A0A843B9P4"/>
<feature type="domain" description="PAC" evidence="4">
    <location>
        <begin position="85"/>
        <end position="137"/>
    </location>
</feature>
<dbReference type="Pfam" id="PF00990">
    <property type="entry name" value="GGDEF"/>
    <property type="match status" value="1"/>
</dbReference>
<evidence type="ECO:0000259" key="3">
    <source>
        <dbReference type="PROSITE" id="PS50112"/>
    </source>
</evidence>
<evidence type="ECO:0000313" key="6">
    <source>
        <dbReference type="EMBL" id="MBI1625842.1"/>
    </source>
</evidence>
<dbReference type="Gene3D" id="3.30.70.270">
    <property type="match status" value="1"/>
</dbReference>
<dbReference type="GO" id="GO:0052621">
    <property type="term" value="F:diguanylate cyclase activity"/>
    <property type="evidence" value="ECO:0007669"/>
    <property type="project" value="UniProtKB-EC"/>
</dbReference>
<name>A0A843B9P4_9BURK</name>
<dbReference type="SMART" id="SM00091">
    <property type="entry name" value="PAS"/>
    <property type="match status" value="1"/>
</dbReference>
<evidence type="ECO:0000256" key="1">
    <source>
        <dbReference type="ARBA" id="ARBA00012528"/>
    </source>
</evidence>
<dbReference type="EMBL" id="JABBCQ020000013">
    <property type="protein sequence ID" value="MBI1625842.1"/>
    <property type="molecule type" value="Genomic_DNA"/>
</dbReference>